<keyword evidence="1" id="KW-0472">Membrane</keyword>
<sequence>MGAFQAYRLFLLCLPSAGVSFVLVVFAFCLAFPIRMLADTFRRSWGEEFIHHER</sequence>
<dbReference type="AlphaFoldDB" id="A0A953"/>
<name>A0A953_IPOTF</name>
<evidence type="ECO:0000313" key="2">
    <source>
        <dbReference type="EMBL" id="BAF36358.1"/>
    </source>
</evidence>
<protein>
    <submittedName>
        <fullName evidence="2">Uncharacterized protein</fullName>
    </submittedName>
</protein>
<proteinExistence type="predicted"/>
<keyword evidence="1" id="KW-1133">Transmembrane helix</keyword>
<accession>A0A953</accession>
<reference evidence="2" key="1">
    <citation type="journal article" date="2007" name="Sex. Plant Reprod.">
        <title>Physical size of the S locus region defined by genetic recombination and genome sequencing in Ipomoea trifida, Convolvulaceae.</title>
        <authorList>
            <person name="Rahman M.H."/>
            <person name="Tsuchiya T."/>
            <person name="Suwabe K."/>
            <person name="Kohori J."/>
            <person name="Tomita R.N."/>
            <person name="Kagaya Y."/>
            <person name="Kobayashi I."/>
            <person name="Kakeda K."/>
            <person name="Kowyama Y."/>
        </authorList>
    </citation>
    <scope>NUCLEOTIDE SEQUENCE</scope>
</reference>
<feature type="transmembrane region" description="Helical" evidence="1">
    <location>
        <begin position="6"/>
        <end position="34"/>
    </location>
</feature>
<keyword evidence="1" id="KW-0812">Transmembrane</keyword>
<dbReference type="EMBL" id="AB263749">
    <property type="protein sequence ID" value="BAF36358.1"/>
    <property type="molecule type" value="Genomic_DNA"/>
</dbReference>
<evidence type="ECO:0000256" key="1">
    <source>
        <dbReference type="SAM" id="Phobius"/>
    </source>
</evidence>
<organism evidence="2">
    <name type="scientific">Ipomoea trifida</name>
    <name type="common">Morning glory</name>
    <dbReference type="NCBI Taxonomy" id="35884"/>
    <lineage>
        <taxon>Eukaryota</taxon>
        <taxon>Viridiplantae</taxon>
        <taxon>Streptophyta</taxon>
        <taxon>Embryophyta</taxon>
        <taxon>Tracheophyta</taxon>
        <taxon>Spermatophyta</taxon>
        <taxon>Magnoliopsida</taxon>
        <taxon>eudicotyledons</taxon>
        <taxon>Gunneridae</taxon>
        <taxon>Pentapetalae</taxon>
        <taxon>asterids</taxon>
        <taxon>lamiids</taxon>
        <taxon>Solanales</taxon>
        <taxon>Convolvulaceae</taxon>
        <taxon>Ipomoeeae</taxon>
        <taxon>Ipomoea</taxon>
    </lineage>
</organism>